<organism evidence="6 7">
    <name type="scientific">Sinosporangium album</name>
    <dbReference type="NCBI Taxonomy" id="504805"/>
    <lineage>
        <taxon>Bacteria</taxon>
        <taxon>Bacillati</taxon>
        <taxon>Actinomycetota</taxon>
        <taxon>Actinomycetes</taxon>
        <taxon>Streptosporangiales</taxon>
        <taxon>Streptosporangiaceae</taxon>
        <taxon>Sinosporangium</taxon>
    </lineage>
</organism>
<dbReference type="PANTHER" id="PTHR43128">
    <property type="entry name" value="L-2-HYDROXYCARBOXYLATE DEHYDROGENASE (NAD(P)(+))"/>
    <property type="match status" value="1"/>
</dbReference>
<reference evidence="6 7" key="1">
    <citation type="submission" date="2016-10" db="EMBL/GenBank/DDBJ databases">
        <authorList>
            <person name="de Groot N.N."/>
        </authorList>
    </citation>
    <scope>NUCLEOTIDE SEQUENCE [LARGE SCALE GENOMIC DNA]</scope>
    <source>
        <strain evidence="6 7">CPCC 201354</strain>
    </source>
</reference>
<gene>
    <name evidence="6" type="ORF">SAMN05421505_15516</name>
</gene>
<dbReference type="GO" id="GO:0004459">
    <property type="term" value="F:L-lactate dehydrogenase (NAD+) activity"/>
    <property type="evidence" value="ECO:0007669"/>
    <property type="project" value="TreeGrafter"/>
</dbReference>
<dbReference type="RefSeq" id="WP_093175954.1">
    <property type="nucleotide sequence ID" value="NZ_FNCN01000055.1"/>
</dbReference>
<dbReference type="Gene3D" id="3.90.110.10">
    <property type="entry name" value="Lactate dehydrogenase/glycoside hydrolase, family 4, C-terminal"/>
    <property type="match status" value="1"/>
</dbReference>
<dbReference type="AlphaFoldDB" id="A0A1G8KUF7"/>
<dbReference type="Proteomes" id="UP000198923">
    <property type="component" value="Unassembled WGS sequence"/>
</dbReference>
<dbReference type="SUPFAM" id="SSF51735">
    <property type="entry name" value="NAD(P)-binding Rossmann-fold domains"/>
    <property type="match status" value="1"/>
</dbReference>
<evidence type="ECO:0000256" key="2">
    <source>
        <dbReference type="ARBA" id="ARBA00023027"/>
    </source>
</evidence>
<keyword evidence="1" id="KW-0560">Oxidoreductase</keyword>
<dbReference type="InterPro" id="IPR001236">
    <property type="entry name" value="Lactate/malate_DH_N"/>
</dbReference>
<dbReference type="PRINTS" id="PR00086">
    <property type="entry name" value="LLDHDRGNASE"/>
</dbReference>
<protein>
    <submittedName>
        <fullName evidence="6">L-lactate dehydrogenase</fullName>
    </submittedName>
</protein>
<evidence type="ECO:0000256" key="1">
    <source>
        <dbReference type="ARBA" id="ARBA00023002"/>
    </source>
</evidence>
<evidence type="ECO:0000256" key="3">
    <source>
        <dbReference type="PIRSR" id="PIRSR000102-1"/>
    </source>
</evidence>
<name>A0A1G8KUF7_9ACTN</name>
<dbReference type="EMBL" id="FNCN01000055">
    <property type="protein sequence ID" value="SDI47051.1"/>
    <property type="molecule type" value="Genomic_DNA"/>
</dbReference>
<evidence type="ECO:0000259" key="5">
    <source>
        <dbReference type="Pfam" id="PF00056"/>
    </source>
</evidence>
<proteinExistence type="predicted"/>
<dbReference type="PANTHER" id="PTHR43128:SF16">
    <property type="entry name" value="L-LACTATE DEHYDROGENASE"/>
    <property type="match status" value="1"/>
</dbReference>
<evidence type="ECO:0000313" key="6">
    <source>
        <dbReference type="EMBL" id="SDI47051.1"/>
    </source>
</evidence>
<evidence type="ECO:0000256" key="4">
    <source>
        <dbReference type="PIRSR" id="PIRSR000102-3"/>
    </source>
</evidence>
<dbReference type="OrthoDB" id="9802969at2"/>
<feature type="binding site" evidence="4">
    <location>
        <begin position="10"/>
        <end position="15"/>
    </location>
    <ligand>
        <name>NAD(+)</name>
        <dbReference type="ChEBI" id="CHEBI:57540"/>
    </ligand>
</feature>
<dbReference type="InterPro" id="IPR015955">
    <property type="entry name" value="Lactate_DH/Glyco_Ohase_4_C"/>
</dbReference>
<feature type="active site" description="Proton acceptor" evidence="3">
    <location>
        <position position="176"/>
    </location>
</feature>
<dbReference type="PIRSF" id="PIRSF000102">
    <property type="entry name" value="Lac_mal_DH"/>
    <property type="match status" value="1"/>
</dbReference>
<feature type="binding site" evidence="4">
    <location>
        <begin position="121"/>
        <end position="123"/>
    </location>
    <ligand>
        <name>NAD(+)</name>
        <dbReference type="ChEBI" id="CHEBI:57540"/>
    </ligand>
</feature>
<keyword evidence="7" id="KW-1185">Reference proteome</keyword>
<dbReference type="InterPro" id="IPR036291">
    <property type="entry name" value="NAD(P)-bd_dom_sf"/>
</dbReference>
<sequence>MSGLSVGLLGAGAVGQAVAGALVASGFAADILVASRTVEQAGALAADLDDMRAALGSSARPRECLPRDLAACHALVIAVRARFTNANQADVRMGGAAANAPLLRDIARDLVRGHPGVVLVVTNPVDLMTRIVGEHAGHDRVYGVGSNLDSARYRLLLAHHWRVPSADVRGHVIGEHGDHAVICASTTTVAGHPPPAPIPLTQIRTALNQRPGRISSGIGRTRTGPAGAVLAALRHTLAETDGVVELCRPWRDGVWLGLPIRFQAGHPEPCLPDLSMEETTQLHAAAAKLAAAFTNLTADPKEPRP</sequence>
<feature type="binding site" evidence="4">
    <location>
        <position position="99"/>
    </location>
    <ligand>
        <name>NAD(+)</name>
        <dbReference type="ChEBI" id="CHEBI:57540"/>
    </ligand>
</feature>
<dbReference type="InterPro" id="IPR001557">
    <property type="entry name" value="L-lactate/malate_DH"/>
</dbReference>
<dbReference type="Pfam" id="PF00056">
    <property type="entry name" value="Ldh_1_N"/>
    <property type="match status" value="1"/>
</dbReference>
<dbReference type="STRING" id="504805.SAMN05421505_15516"/>
<evidence type="ECO:0000313" key="7">
    <source>
        <dbReference type="Proteomes" id="UP000198923"/>
    </source>
</evidence>
<accession>A0A1G8KUF7</accession>
<keyword evidence="2 4" id="KW-0520">NAD</keyword>
<dbReference type="SUPFAM" id="SSF56327">
    <property type="entry name" value="LDH C-terminal domain-like"/>
    <property type="match status" value="1"/>
</dbReference>
<dbReference type="Gene3D" id="3.40.50.720">
    <property type="entry name" value="NAD(P)-binding Rossmann-like Domain"/>
    <property type="match status" value="1"/>
</dbReference>
<feature type="domain" description="Lactate/malate dehydrogenase N-terminal" evidence="5">
    <location>
        <begin position="6"/>
        <end position="139"/>
    </location>
</feature>
<dbReference type="GO" id="GO:0006089">
    <property type="term" value="P:lactate metabolic process"/>
    <property type="evidence" value="ECO:0007669"/>
    <property type="project" value="TreeGrafter"/>
</dbReference>